<protein>
    <submittedName>
        <fullName evidence="3">Uncharacterized protein</fullName>
    </submittedName>
</protein>
<evidence type="ECO:0000256" key="1">
    <source>
        <dbReference type="SAM" id="MobiDB-lite"/>
    </source>
</evidence>
<accession>A0A8T4KQG4</accession>
<feature type="region of interest" description="Disordered" evidence="1">
    <location>
        <begin position="281"/>
        <end position="303"/>
    </location>
</feature>
<dbReference type="AlphaFoldDB" id="A0A8T4KQG4"/>
<proteinExistence type="predicted"/>
<reference evidence="3" key="1">
    <citation type="submission" date="2021-03" db="EMBL/GenBank/DDBJ databases">
        <authorList>
            <person name="Jaffe A."/>
        </authorList>
    </citation>
    <scope>NUCLEOTIDE SEQUENCE</scope>
    <source>
        <strain evidence="3">RIFCSPHIGHO2_01_FULL_AR10_44_11</strain>
    </source>
</reference>
<keyword evidence="2" id="KW-1133">Transmembrane helix</keyword>
<dbReference type="Proteomes" id="UP000677687">
    <property type="component" value="Unassembled WGS sequence"/>
</dbReference>
<evidence type="ECO:0000256" key="2">
    <source>
        <dbReference type="SAM" id="Phobius"/>
    </source>
</evidence>
<reference evidence="3" key="2">
    <citation type="submission" date="2021-05" db="EMBL/GenBank/DDBJ databases">
        <title>Protein family content uncovers lineage relationships and bacterial pathway maintenance mechanisms in DPANN archaea.</title>
        <authorList>
            <person name="Castelle C.J."/>
            <person name="Meheust R."/>
            <person name="Jaffe A.L."/>
            <person name="Seitz K."/>
            <person name="Gong X."/>
            <person name="Baker B.J."/>
            <person name="Banfield J.F."/>
        </authorList>
    </citation>
    <scope>NUCLEOTIDE SEQUENCE</scope>
    <source>
        <strain evidence="3">RIFCSPHIGHO2_01_FULL_AR10_44_11</strain>
    </source>
</reference>
<keyword evidence="2" id="KW-0812">Transmembrane</keyword>
<feature type="transmembrane region" description="Helical" evidence="2">
    <location>
        <begin position="220"/>
        <end position="240"/>
    </location>
</feature>
<evidence type="ECO:0000313" key="4">
    <source>
        <dbReference type="Proteomes" id="UP000677687"/>
    </source>
</evidence>
<name>A0A8T4KQG4_9ARCH</name>
<gene>
    <name evidence="3" type="ORF">J4415_01900</name>
</gene>
<organism evidence="3 4">
    <name type="scientific">Candidatus Iainarchaeum sp</name>
    <dbReference type="NCBI Taxonomy" id="3101447"/>
    <lineage>
        <taxon>Archaea</taxon>
        <taxon>Candidatus Iainarchaeota</taxon>
        <taxon>Candidatus Iainarchaeia</taxon>
        <taxon>Candidatus Iainarchaeales</taxon>
        <taxon>Candidatus Iainarchaeaceae</taxon>
        <taxon>Candidatus Iainarchaeum</taxon>
    </lineage>
</organism>
<evidence type="ECO:0000313" key="3">
    <source>
        <dbReference type="EMBL" id="MBS3057358.1"/>
    </source>
</evidence>
<sequence length="343" mass="37509">MRGLKILLVCIFLALALSGAHANHLLGGVSASCWKQVIRPDEGVDANIAISNDTNTAFQDVNVSWYVEDPSGKTISSGALYLDFRERETKVLENSIGPGPEGRGGKYAFNAVVSYGGEKRTVSCNFFVEIGISYYYKTLELLDAEVNNIASVIDGKRAEGFVVFEIASELEGIKASVRELRSQAISGEFGRFDERAKGVYASIGSIYAATKTLGRQQVQATSIILVVFLGIAAAAIVYLARHRKVRERIVFRDVQKIVRVPKIIRIRERVVEPKMAKAQEKIMGGKGAETGKAASGQDKGDERRKLIGQLEALERARKAGLVGNEAYIKDRKKLKNALKKGGR</sequence>
<dbReference type="EMBL" id="JAGVWD010000024">
    <property type="protein sequence ID" value="MBS3057358.1"/>
    <property type="molecule type" value="Genomic_DNA"/>
</dbReference>
<dbReference type="PROSITE" id="PS51257">
    <property type="entry name" value="PROKAR_LIPOPROTEIN"/>
    <property type="match status" value="1"/>
</dbReference>
<keyword evidence="2" id="KW-0472">Membrane</keyword>
<comment type="caution">
    <text evidence="3">The sequence shown here is derived from an EMBL/GenBank/DDBJ whole genome shotgun (WGS) entry which is preliminary data.</text>
</comment>